<dbReference type="RefSeq" id="XP_015594462.2">
    <property type="nucleotide sequence ID" value="XM_015738976.2"/>
</dbReference>
<proteinExistence type="inferred from homology"/>
<evidence type="ECO:0000313" key="8">
    <source>
        <dbReference type="Proteomes" id="UP000694920"/>
    </source>
</evidence>
<comment type="subcellular location">
    <subcellularLocation>
        <location evidence="2">Chromosome</location>
        <location evidence="2">Centromere</location>
    </subcellularLocation>
    <subcellularLocation>
        <location evidence="1">Nucleus</location>
    </subcellularLocation>
</comment>
<dbReference type="GO" id="GO:0000775">
    <property type="term" value="C:chromosome, centromeric region"/>
    <property type="evidence" value="ECO:0007669"/>
    <property type="project" value="UniProtKB-SubCell"/>
</dbReference>
<keyword evidence="6" id="KW-0539">Nucleus</keyword>
<gene>
    <name evidence="9" type="primary">LOC107267368</name>
</gene>
<sequence length="396" mass="44670">MRLVRQGCSICFKRPPTLLLPTVHINERLILYTDSGNIRMASSTQNESFLATRTLLFTSRTSGIQAPRQQFNVGPRRSVLQSNSGDSDTDWSIASSELLSQTWTIWGVSPLFGFDKDNEIKLKLYAKKLREEIANNLTQENVTYEAKFTIIPNFSPNVINPFALKVEVNAKSVENPDVEKSIYKGIFMSWISGFDETNIRNSVTLPLLLCRGTQSGTRAVHIIIGHMFDCMIVALDASQDDLLWLLPIILTPASDEEETSKSSEVSLEYRIPGLPLTDTINVKFLLSTLVTIWKSVYEKRINELEIEADLIVYTEDVDKFHKILHSHMLSVAGLQLGLCSLHKISMKSLTITDNRMKIMSSETMNRVLSFLQESALEHLYPLHLNTPSRSTNSIAE</sequence>
<evidence type="ECO:0000256" key="2">
    <source>
        <dbReference type="ARBA" id="ARBA00004584"/>
    </source>
</evidence>
<organism evidence="8 9">
    <name type="scientific">Cephus cinctus</name>
    <name type="common">Wheat stem sawfly</name>
    <dbReference type="NCBI Taxonomy" id="211228"/>
    <lineage>
        <taxon>Eukaryota</taxon>
        <taxon>Metazoa</taxon>
        <taxon>Ecdysozoa</taxon>
        <taxon>Arthropoda</taxon>
        <taxon>Hexapoda</taxon>
        <taxon>Insecta</taxon>
        <taxon>Pterygota</taxon>
        <taxon>Neoptera</taxon>
        <taxon>Endopterygota</taxon>
        <taxon>Hymenoptera</taxon>
        <taxon>Cephoidea</taxon>
        <taxon>Cephidae</taxon>
        <taxon>Cephus</taxon>
    </lineage>
</organism>
<keyword evidence="7" id="KW-0137">Centromere</keyword>
<name>A0AAJ7BU73_CEPCN</name>
<protein>
    <recommendedName>
        <fullName evidence="4">Centromere protein L</fullName>
    </recommendedName>
</protein>
<evidence type="ECO:0000313" key="9">
    <source>
        <dbReference type="RefSeq" id="XP_015594462.2"/>
    </source>
</evidence>
<dbReference type="AlphaFoldDB" id="A0AAJ7BU73"/>
<keyword evidence="5" id="KW-0158">Chromosome</keyword>
<accession>A0AAJ7BU73</accession>
<dbReference type="GeneID" id="107267368"/>
<dbReference type="InterPro" id="IPR025204">
    <property type="entry name" value="CENP-L"/>
</dbReference>
<dbReference type="Pfam" id="PF13092">
    <property type="entry name" value="CENP-L"/>
    <property type="match status" value="1"/>
</dbReference>
<evidence type="ECO:0000256" key="3">
    <source>
        <dbReference type="ARBA" id="ARBA00011060"/>
    </source>
</evidence>
<evidence type="ECO:0000256" key="7">
    <source>
        <dbReference type="ARBA" id="ARBA00023328"/>
    </source>
</evidence>
<dbReference type="PANTHER" id="PTHR31740:SF2">
    <property type="entry name" value="CENTROMERE PROTEIN L"/>
    <property type="match status" value="1"/>
</dbReference>
<dbReference type="Proteomes" id="UP000694920">
    <property type="component" value="Unplaced"/>
</dbReference>
<keyword evidence="8" id="KW-1185">Reference proteome</keyword>
<reference evidence="9" key="1">
    <citation type="submission" date="2025-08" db="UniProtKB">
        <authorList>
            <consortium name="RefSeq"/>
        </authorList>
    </citation>
    <scope>IDENTIFICATION</scope>
</reference>
<dbReference type="GO" id="GO:0005634">
    <property type="term" value="C:nucleus"/>
    <property type="evidence" value="ECO:0007669"/>
    <property type="project" value="UniProtKB-SubCell"/>
</dbReference>
<evidence type="ECO:0000256" key="1">
    <source>
        <dbReference type="ARBA" id="ARBA00004123"/>
    </source>
</evidence>
<dbReference type="PANTHER" id="PTHR31740">
    <property type="entry name" value="CENTROMERE PROTEIN L"/>
    <property type="match status" value="1"/>
</dbReference>
<evidence type="ECO:0000256" key="4">
    <source>
        <dbReference type="ARBA" id="ARBA00016380"/>
    </source>
</evidence>
<comment type="similarity">
    <text evidence="3">Belongs to the CENP-L/IML3 family.</text>
</comment>
<evidence type="ECO:0000256" key="6">
    <source>
        <dbReference type="ARBA" id="ARBA00023242"/>
    </source>
</evidence>
<evidence type="ECO:0000256" key="5">
    <source>
        <dbReference type="ARBA" id="ARBA00022454"/>
    </source>
</evidence>